<accession>A0A5C6S4R7</accession>
<dbReference type="AlphaFoldDB" id="A0A5C6S4R7"/>
<dbReference type="OrthoDB" id="7827308at2"/>
<gene>
    <name evidence="1" type="ORF">FQV27_06785</name>
</gene>
<name>A0A5C6S4R7_9RHOB</name>
<dbReference type="EMBL" id="VOPL01000002">
    <property type="protein sequence ID" value="TXB69818.1"/>
    <property type="molecule type" value="Genomic_DNA"/>
</dbReference>
<dbReference type="Proteomes" id="UP000321562">
    <property type="component" value="Unassembled WGS sequence"/>
</dbReference>
<evidence type="ECO:0000313" key="1">
    <source>
        <dbReference type="EMBL" id="TXB69818.1"/>
    </source>
</evidence>
<comment type="caution">
    <text evidence="1">The sequence shown here is derived from an EMBL/GenBank/DDBJ whole genome shotgun (WGS) entry which is preliminary data.</text>
</comment>
<organism evidence="1 2">
    <name type="scientific">Paracoccus aurantiacus</name>
    <dbReference type="NCBI Taxonomy" id="2599412"/>
    <lineage>
        <taxon>Bacteria</taxon>
        <taxon>Pseudomonadati</taxon>
        <taxon>Pseudomonadota</taxon>
        <taxon>Alphaproteobacteria</taxon>
        <taxon>Rhodobacterales</taxon>
        <taxon>Paracoccaceae</taxon>
        <taxon>Paracoccus</taxon>
    </lineage>
</organism>
<proteinExistence type="predicted"/>
<sequence length="194" mass="21678">MTEQPTLDAEQIADLFTRDGDYLCARWERPVAPVIFGLADESLDIFRAALRAAYAHAGHPLADTDPEMGANLMMFFCKDWDELNEIPDLEKLSGQPDLIERLKRTDADHYQIFRFDPDGSIRACLSFVRMGGGFENVHPAVLAETLAMRSMLSFAKDITATEPLSRVIRAAYDPVMPASARDASHAMRLAARME</sequence>
<evidence type="ECO:0000313" key="2">
    <source>
        <dbReference type="Proteomes" id="UP000321562"/>
    </source>
</evidence>
<protein>
    <submittedName>
        <fullName evidence="1">Uncharacterized protein</fullName>
    </submittedName>
</protein>
<dbReference type="RefSeq" id="WP_147097108.1">
    <property type="nucleotide sequence ID" value="NZ_JBHUFH010000001.1"/>
</dbReference>
<reference evidence="1 2" key="1">
    <citation type="submission" date="2019-08" db="EMBL/GenBank/DDBJ databases">
        <authorList>
            <person name="Ye J."/>
        </authorList>
    </citation>
    <scope>NUCLEOTIDE SEQUENCE [LARGE SCALE GENOMIC DNA]</scope>
    <source>
        <strain evidence="1 2">TK008</strain>
    </source>
</reference>
<keyword evidence="2" id="KW-1185">Reference proteome</keyword>